<dbReference type="PIRSF" id="PIRSF029826">
    <property type="entry name" value="UCP029826_pph"/>
    <property type="match status" value="1"/>
</dbReference>
<accession>A0A1N7GUN1</accession>
<evidence type="ECO:0000313" key="2">
    <source>
        <dbReference type="Proteomes" id="UP000185936"/>
    </source>
</evidence>
<dbReference type="PANTHER" id="PTHR46523">
    <property type="entry name" value="DCTP PYROPHOSPHATASE 1"/>
    <property type="match status" value="1"/>
</dbReference>
<evidence type="ECO:0000313" key="1">
    <source>
        <dbReference type="EMBL" id="SIS16250.1"/>
    </source>
</evidence>
<dbReference type="RefSeq" id="WP_076610487.1">
    <property type="nucleotide sequence ID" value="NZ_FTNR01000015.1"/>
</dbReference>
<dbReference type="EMBL" id="FTNR01000015">
    <property type="protein sequence ID" value="SIS16250.1"/>
    <property type="molecule type" value="Genomic_DNA"/>
</dbReference>
<dbReference type="PANTHER" id="PTHR46523:SF1">
    <property type="entry name" value="DCTP PYROPHOSPHATASE 1"/>
    <property type="match status" value="1"/>
</dbReference>
<gene>
    <name evidence="1" type="ORF">SAMN05421752_115115</name>
</gene>
<organism evidence="1 2">
    <name type="scientific">Natronorubrum thiooxidans</name>
    <dbReference type="NCBI Taxonomy" id="308853"/>
    <lineage>
        <taxon>Archaea</taxon>
        <taxon>Methanobacteriati</taxon>
        <taxon>Methanobacteriota</taxon>
        <taxon>Stenosarchaea group</taxon>
        <taxon>Halobacteria</taxon>
        <taxon>Halobacteriales</taxon>
        <taxon>Natrialbaceae</taxon>
        <taxon>Natronorubrum</taxon>
    </lineage>
</organism>
<dbReference type="Pfam" id="PF12643">
    <property type="entry name" value="MazG-like"/>
    <property type="match status" value="1"/>
</dbReference>
<dbReference type="OrthoDB" id="147562at2157"/>
<dbReference type="Gene3D" id="1.10.287.1080">
    <property type="entry name" value="MazG-like"/>
    <property type="match status" value="1"/>
</dbReference>
<reference evidence="2" key="1">
    <citation type="submission" date="2017-01" db="EMBL/GenBank/DDBJ databases">
        <authorList>
            <person name="Varghese N."/>
            <person name="Submissions S."/>
        </authorList>
    </citation>
    <scope>NUCLEOTIDE SEQUENCE [LARGE SCALE GENOMIC DNA]</scope>
    <source>
        <strain evidence="2">type strain: HArc-</strain>
    </source>
</reference>
<sequence length="120" mass="14202">MSEDINELQNRYLEFIGEREWEEFHTPKNLAMAISVEASELVELYQWHDNVSVDRILDDDDLRERSREELADVMIYCLSMANELNIDVEDAIADKLTQNETRFDPDTATAIARDLRHWQR</sequence>
<dbReference type="AlphaFoldDB" id="A0A1N7GUN1"/>
<name>A0A1N7GUN1_9EURY</name>
<dbReference type="GO" id="GO:0009143">
    <property type="term" value="P:nucleoside triphosphate catabolic process"/>
    <property type="evidence" value="ECO:0007669"/>
    <property type="project" value="InterPro"/>
</dbReference>
<dbReference type="CDD" id="cd11537">
    <property type="entry name" value="NTP-PPase_RS21-C6_like"/>
    <property type="match status" value="1"/>
</dbReference>
<proteinExistence type="predicted"/>
<dbReference type="Proteomes" id="UP000185936">
    <property type="component" value="Unassembled WGS sequence"/>
</dbReference>
<dbReference type="GO" id="GO:0047429">
    <property type="term" value="F:nucleoside triphosphate diphosphatase activity"/>
    <property type="evidence" value="ECO:0007669"/>
    <property type="project" value="InterPro"/>
</dbReference>
<keyword evidence="2" id="KW-1185">Reference proteome</keyword>
<dbReference type="SUPFAM" id="SSF101386">
    <property type="entry name" value="all-alpha NTP pyrophosphatases"/>
    <property type="match status" value="1"/>
</dbReference>
<protein>
    <submittedName>
        <fullName evidence="1">NTP pyrophosphatase, house-cleaning of non-canonical NTPs</fullName>
    </submittedName>
</protein>
<dbReference type="STRING" id="308853.SAMN05421752_115115"/>
<dbReference type="InterPro" id="IPR052555">
    <property type="entry name" value="dCTP_Pyrophosphatase"/>
</dbReference>
<dbReference type="InterPro" id="IPR025984">
    <property type="entry name" value="DCTPP"/>
</dbReference>